<dbReference type="SMART" id="SM00530">
    <property type="entry name" value="HTH_XRE"/>
    <property type="match status" value="1"/>
</dbReference>
<name>A0AAW4WB14_9FIRM</name>
<keyword evidence="1" id="KW-0238">DNA-binding</keyword>
<comment type="caution">
    <text evidence="3">The sequence shown here is derived from an EMBL/GenBank/DDBJ whole genome shotgun (WGS) entry which is preliminary data.</text>
</comment>
<dbReference type="Proteomes" id="UP001198612">
    <property type="component" value="Unassembled WGS sequence"/>
</dbReference>
<dbReference type="EMBL" id="JAJEQQ010000042">
    <property type="protein sequence ID" value="MCC2229216.1"/>
    <property type="molecule type" value="Genomic_DNA"/>
</dbReference>
<dbReference type="AlphaFoldDB" id="A0AAW4WB14"/>
<evidence type="ECO:0000313" key="4">
    <source>
        <dbReference type="Proteomes" id="UP001198612"/>
    </source>
</evidence>
<dbReference type="PROSITE" id="PS50943">
    <property type="entry name" value="HTH_CROC1"/>
    <property type="match status" value="1"/>
</dbReference>
<dbReference type="Pfam" id="PF01381">
    <property type="entry name" value="HTH_3"/>
    <property type="match status" value="1"/>
</dbReference>
<dbReference type="SUPFAM" id="SSF47413">
    <property type="entry name" value="lambda repressor-like DNA-binding domains"/>
    <property type="match status" value="1"/>
</dbReference>
<evidence type="ECO:0000259" key="2">
    <source>
        <dbReference type="PROSITE" id="PS50943"/>
    </source>
</evidence>
<sequence length="83" mass="9782">MEKQKKTWNKIIGENIRRLRISHNETQAELGESIGYGSTTIANYESGERLPDLITAYAIAQRYHVEMEKLMEEDFTNREYKEN</sequence>
<protein>
    <submittedName>
        <fullName evidence="3">Helix-turn-helix domain-containing protein</fullName>
    </submittedName>
</protein>
<dbReference type="InterPro" id="IPR001387">
    <property type="entry name" value="Cro/C1-type_HTH"/>
</dbReference>
<evidence type="ECO:0000256" key="1">
    <source>
        <dbReference type="ARBA" id="ARBA00023125"/>
    </source>
</evidence>
<gene>
    <name evidence="3" type="ORF">LKD40_15665</name>
</gene>
<reference evidence="3 4" key="1">
    <citation type="submission" date="2021-10" db="EMBL/GenBank/DDBJ databases">
        <title>Anaerobic single-cell dispensing facilitates the cultivation of human gut bacteria.</title>
        <authorList>
            <person name="Afrizal A."/>
        </authorList>
    </citation>
    <scope>NUCLEOTIDE SEQUENCE [LARGE SCALE GENOMIC DNA]</scope>
    <source>
        <strain evidence="3 4">CLA-AA-H217</strain>
    </source>
</reference>
<keyword evidence="4" id="KW-1185">Reference proteome</keyword>
<dbReference type="Gene3D" id="1.10.260.40">
    <property type="entry name" value="lambda repressor-like DNA-binding domains"/>
    <property type="match status" value="1"/>
</dbReference>
<feature type="domain" description="HTH cro/C1-type" evidence="2">
    <location>
        <begin position="16"/>
        <end position="70"/>
    </location>
</feature>
<accession>A0AAW4WB14</accession>
<proteinExistence type="predicted"/>
<dbReference type="RefSeq" id="WP_138270063.1">
    <property type="nucleotide sequence ID" value="NZ_JAJEQQ010000042.1"/>
</dbReference>
<organism evidence="3 4">
    <name type="scientific">Blautia fusiformis</name>
    <dbReference type="NCBI Taxonomy" id="2881264"/>
    <lineage>
        <taxon>Bacteria</taxon>
        <taxon>Bacillati</taxon>
        <taxon>Bacillota</taxon>
        <taxon>Clostridia</taxon>
        <taxon>Lachnospirales</taxon>
        <taxon>Lachnospiraceae</taxon>
        <taxon>Blautia</taxon>
    </lineage>
</organism>
<dbReference type="PANTHER" id="PTHR46558:SF11">
    <property type="entry name" value="HTH-TYPE TRANSCRIPTIONAL REGULATOR XRE"/>
    <property type="match status" value="1"/>
</dbReference>
<evidence type="ECO:0000313" key="3">
    <source>
        <dbReference type="EMBL" id="MCC2229216.1"/>
    </source>
</evidence>
<dbReference type="GO" id="GO:0003677">
    <property type="term" value="F:DNA binding"/>
    <property type="evidence" value="ECO:0007669"/>
    <property type="project" value="UniProtKB-KW"/>
</dbReference>
<dbReference type="CDD" id="cd00093">
    <property type="entry name" value="HTH_XRE"/>
    <property type="match status" value="1"/>
</dbReference>
<dbReference type="InterPro" id="IPR010982">
    <property type="entry name" value="Lambda_DNA-bd_dom_sf"/>
</dbReference>
<dbReference type="PANTHER" id="PTHR46558">
    <property type="entry name" value="TRACRIPTIONAL REGULATORY PROTEIN-RELATED-RELATED"/>
    <property type="match status" value="1"/>
</dbReference>